<dbReference type="InterPro" id="IPR003673">
    <property type="entry name" value="CoA-Trfase_fam_III"/>
</dbReference>
<name>A0A1V2I4H2_9ACTN</name>
<reference evidence="2" key="1">
    <citation type="submission" date="2016-10" db="EMBL/GenBank/DDBJ databases">
        <title>Frankia sp. NRRL B-16386 Genome sequencing.</title>
        <authorList>
            <person name="Ghodhbane-Gtari F."/>
            <person name="Swanson E."/>
            <person name="Gueddou A."/>
            <person name="Hezbri K."/>
            <person name="Ktari K."/>
            <person name="Nouioui I."/>
            <person name="Morris K."/>
            <person name="Simpson S."/>
            <person name="Abebe-Akele F."/>
            <person name="Thomas K."/>
            <person name="Gtari M."/>
            <person name="Tisa L.S."/>
        </authorList>
    </citation>
    <scope>NUCLEOTIDE SEQUENCE [LARGE SCALE GENOMIC DNA]</scope>
    <source>
        <strain evidence="2">NRRL B-16386</strain>
    </source>
</reference>
<gene>
    <name evidence="1" type="ORF">BL253_27060</name>
</gene>
<dbReference type="AlphaFoldDB" id="A0A1V2I4H2"/>
<dbReference type="PANTHER" id="PTHR48228">
    <property type="entry name" value="SUCCINYL-COA--D-CITRAMALATE COA-TRANSFERASE"/>
    <property type="match status" value="1"/>
</dbReference>
<proteinExistence type="predicted"/>
<dbReference type="InterPro" id="IPR023606">
    <property type="entry name" value="CoA-Trfase_III_dom_1_sf"/>
</dbReference>
<dbReference type="STRING" id="1834516.BL253_27060"/>
<keyword evidence="1" id="KW-0808">Transferase</keyword>
<evidence type="ECO:0000313" key="2">
    <source>
        <dbReference type="Proteomes" id="UP000188929"/>
    </source>
</evidence>
<dbReference type="Proteomes" id="UP000188929">
    <property type="component" value="Unassembled WGS sequence"/>
</dbReference>
<protein>
    <submittedName>
        <fullName evidence="1">CoA transferase</fullName>
    </submittedName>
</protein>
<dbReference type="InterPro" id="IPR050509">
    <property type="entry name" value="CoA-transferase_III"/>
</dbReference>
<comment type="caution">
    <text evidence="1">The sequence shown here is derived from an EMBL/GenBank/DDBJ whole genome shotgun (WGS) entry which is preliminary data.</text>
</comment>
<keyword evidence="2" id="KW-1185">Reference proteome</keyword>
<dbReference type="Pfam" id="PF02515">
    <property type="entry name" value="CoA_transf_3"/>
    <property type="match status" value="1"/>
</dbReference>
<dbReference type="Gene3D" id="3.30.1540.10">
    <property type="entry name" value="formyl-coa transferase, domain 3"/>
    <property type="match status" value="1"/>
</dbReference>
<dbReference type="SUPFAM" id="SSF89796">
    <property type="entry name" value="CoA-transferase family III (CaiB/BaiF)"/>
    <property type="match status" value="1"/>
</dbReference>
<organism evidence="1 2">
    <name type="scientific">Pseudofrankia asymbiotica</name>
    <dbReference type="NCBI Taxonomy" id="1834516"/>
    <lineage>
        <taxon>Bacteria</taxon>
        <taxon>Bacillati</taxon>
        <taxon>Actinomycetota</taxon>
        <taxon>Actinomycetes</taxon>
        <taxon>Frankiales</taxon>
        <taxon>Frankiaceae</taxon>
        <taxon>Pseudofrankia</taxon>
    </lineage>
</organism>
<evidence type="ECO:0000313" key="1">
    <source>
        <dbReference type="EMBL" id="ONH25692.1"/>
    </source>
</evidence>
<dbReference type="Gene3D" id="3.40.50.10540">
    <property type="entry name" value="Crotonobetainyl-coa:carnitine coa-transferase, domain 1"/>
    <property type="match status" value="1"/>
</dbReference>
<accession>A0A1V2I4H2</accession>
<sequence>MADLAEAPGALDGVRVVELAQWVFVPVAGALLADWGADVIRIERLEGDPYRGLATQGIGTDSGGVNLSVALANRGKRSIALDLRREQGRALLDELLATADVFLTNFRPGALSRLGLDADTLRQRFPRLVYARGHGYGARGPDADLPGYDSSAFFARGGMAHVLTPPERDYPISQRGAMGDRNGAMALAFGVAAALLRRERTGSGSVVDVSLLATAMWTLSSDVLSALSGSEPRAMPGRTGGPNPLVGTYRTKDGRHIQLVFLEADRYWADFCQLVGRADLAADPRFADLRTRGANRDACVAALDAEFASRTFEEWKDLLSGINAPWAPVQAVEELLTDPQVLANDYLGEVHVEDGSTYRLPTVPVQFDERPPPLRRAPEHGEHTEEILLELGRTWEQIGELNEAKVIP</sequence>
<dbReference type="InterPro" id="IPR044855">
    <property type="entry name" value="CoA-Trfase_III_dom3_sf"/>
</dbReference>
<dbReference type="PANTHER" id="PTHR48228:SF2">
    <property type="entry name" value="E-CINNAMOYL-COA:R-PHENYLLACTATE COA TRANSFERASE LARGE SUBUNIT"/>
    <property type="match status" value="1"/>
</dbReference>
<dbReference type="EMBL" id="MOMC01000058">
    <property type="protein sequence ID" value="ONH25692.1"/>
    <property type="molecule type" value="Genomic_DNA"/>
</dbReference>
<dbReference type="GO" id="GO:0016740">
    <property type="term" value="F:transferase activity"/>
    <property type="evidence" value="ECO:0007669"/>
    <property type="project" value="UniProtKB-KW"/>
</dbReference>